<gene>
    <name evidence="3" type="ORF">BSTOLATCC_MIC28806</name>
</gene>
<dbReference type="EMBL" id="CAJZBQ010000028">
    <property type="protein sequence ID" value="CAG9321527.1"/>
    <property type="molecule type" value="Genomic_DNA"/>
</dbReference>
<dbReference type="Proteomes" id="UP001162131">
    <property type="component" value="Unassembled WGS sequence"/>
</dbReference>
<sequence length="153" mass="17690">MLYLYFALLSIVLSKSIPPPVSMKDMELLKPEENICTQILYIFYRYIWVWLGIAIGIFAMSILFVIIKCLKKTPSEEKAATHSIFLQGRRILMPRINCFQGLRFQKTTLEEPQEEASEQVPLNSEQNKKSINFASGIFTETVIRRASTDQEHL</sequence>
<protein>
    <recommendedName>
        <fullName evidence="5">ATP synthase F0 subunit 8</fullName>
    </recommendedName>
</protein>
<evidence type="ECO:0008006" key="5">
    <source>
        <dbReference type="Google" id="ProtNLM"/>
    </source>
</evidence>
<evidence type="ECO:0000313" key="3">
    <source>
        <dbReference type="EMBL" id="CAG9321527.1"/>
    </source>
</evidence>
<evidence type="ECO:0000313" key="4">
    <source>
        <dbReference type="Proteomes" id="UP001162131"/>
    </source>
</evidence>
<organism evidence="3 4">
    <name type="scientific">Blepharisma stoltei</name>
    <dbReference type="NCBI Taxonomy" id="1481888"/>
    <lineage>
        <taxon>Eukaryota</taxon>
        <taxon>Sar</taxon>
        <taxon>Alveolata</taxon>
        <taxon>Ciliophora</taxon>
        <taxon>Postciliodesmatophora</taxon>
        <taxon>Heterotrichea</taxon>
        <taxon>Heterotrichida</taxon>
        <taxon>Blepharismidae</taxon>
        <taxon>Blepharisma</taxon>
    </lineage>
</organism>
<name>A0AAU9JB55_9CILI</name>
<reference evidence="3" key="1">
    <citation type="submission" date="2021-09" db="EMBL/GenBank/DDBJ databases">
        <authorList>
            <consortium name="AG Swart"/>
            <person name="Singh M."/>
            <person name="Singh A."/>
            <person name="Seah K."/>
            <person name="Emmerich C."/>
        </authorList>
    </citation>
    <scope>NUCLEOTIDE SEQUENCE</scope>
    <source>
        <strain evidence="3">ATCC30299</strain>
    </source>
</reference>
<feature type="transmembrane region" description="Helical" evidence="1">
    <location>
        <begin position="47"/>
        <end position="67"/>
    </location>
</feature>
<keyword evidence="2" id="KW-0732">Signal</keyword>
<proteinExistence type="predicted"/>
<keyword evidence="4" id="KW-1185">Reference proteome</keyword>
<feature type="chain" id="PRO_5043448646" description="ATP synthase F0 subunit 8" evidence="2">
    <location>
        <begin position="24"/>
        <end position="153"/>
    </location>
</feature>
<comment type="caution">
    <text evidence="3">The sequence shown here is derived from an EMBL/GenBank/DDBJ whole genome shotgun (WGS) entry which is preliminary data.</text>
</comment>
<feature type="signal peptide" evidence="2">
    <location>
        <begin position="1"/>
        <end position="23"/>
    </location>
</feature>
<evidence type="ECO:0000256" key="2">
    <source>
        <dbReference type="SAM" id="SignalP"/>
    </source>
</evidence>
<accession>A0AAU9JB55</accession>
<keyword evidence="1" id="KW-0472">Membrane</keyword>
<evidence type="ECO:0000256" key="1">
    <source>
        <dbReference type="SAM" id="Phobius"/>
    </source>
</evidence>
<keyword evidence="1" id="KW-1133">Transmembrane helix</keyword>
<dbReference type="AlphaFoldDB" id="A0AAU9JB55"/>
<keyword evidence="1" id="KW-0812">Transmembrane</keyword>